<comment type="caution">
    <text evidence="1">The sequence shown here is derived from an EMBL/GenBank/DDBJ whole genome shotgun (WGS) entry which is preliminary data.</text>
</comment>
<proteinExistence type="predicted"/>
<dbReference type="Proteomes" id="UP000683360">
    <property type="component" value="Unassembled WGS sequence"/>
</dbReference>
<dbReference type="OrthoDB" id="3553439at2759"/>
<sequence>MGCGGVGLATAGTEVAAITTAVVSGMSAGAIAGALTTTGGTAAATTTGAAIGAVAGGVTGGAVSSSGVGLATQLAGSAGTLLVGASEDSYRDVVTLDCWKNVTHDTSIEPSKGILMKDLLSHPNVAEVTATLGHHSDLPNIVIKNIWDELFTIEYLWLHTTDNIVCHAKQIS</sequence>
<name>A0A8S3QSD5_MYTED</name>
<keyword evidence="2" id="KW-1185">Reference proteome</keyword>
<evidence type="ECO:0000313" key="2">
    <source>
        <dbReference type="Proteomes" id="UP000683360"/>
    </source>
</evidence>
<dbReference type="EMBL" id="CAJPWZ010000684">
    <property type="protein sequence ID" value="CAG2198532.1"/>
    <property type="molecule type" value="Genomic_DNA"/>
</dbReference>
<gene>
    <name evidence="1" type="ORF">MEDL_13285</name>
</gene>
<reference evidence="1" key="1">
    <citation type="submission" date="2021-03" db="EMBL/GenBank/DDBJ databases">
        <authorList>
            <person name="Bekaert M."/>
        </authorList>
    </citation>
    <scope>NUCLEOTIDE SEQUENCE</scope>
</reference>
<organism evidence="1 2">
    <name type="scientific">Mytilus edulis</name>
    <name type="common">Blue mussel</name>
    <dbReference type="NCBI Taxonomy" id="6550"/>
    <lineage>
        <taxon>Eukaryota</taxon>
        <taxon>Metazoa</taxon>
        <taxon>Spiralia</taxon>
        <taxon>Lophotrochozoa</taxon>
        <taxon>Mollusca</taxon>
        <taxon>Bivalvia</taxon>
        <taxon>Autobranchia</taxon>
        <taxon>Pteriomorphia</taxon>
        <taxon>Mytilida</taxon>
        <taxon>Mytiloidea</taxon>
        <taxon>Mytilidae</taxon>
        <taxon>Mytilinae</taxon>
        <taxon>Mytilus</taxon>
    </lineage>
</organism>
<protein>
    <submittedName>
        <fullName evidence="1">Uncharacterized protein</fullName>
    </submittedName>
</protein>
<accession>A0A8S3QSD5</accession>
<evidence type="ECO:0000313" key="1">
    <source>
        <dbReference type="EMBL" id="CAG2198532.1"/>
    </source>
</evidence>
<dbReference type="AlphaFoldDB" id="A0A8S3QSD5"/>